<accession>A0ABS2N9W8</accession>
<dbReference type="EMBL" id="JAFBDZ010000001">
    <property type="protein sequence ID" value="MBM7584619.1"/>
    <property type="molecule type" value="Genomic_DNA"/>
</dbReference>
<reference evidence="1 2" key="1">
    <citation type="submission" date="2021-01" db="EMBL/GenBank/DDBJ databases">
        <title>Genomic Encyclopedia of Type Strains, Phase IV (KMG-IV): sequencing the most valuable type-strain genomes for metagenomic binning, comparative biology and taxonomic classification.</title>
        <authorList>
            <person name="Goeker M."/>
        </authorList>
    </citation>
    <scope>NUCLEOTIDE SEQUENCE [LARGE SCALE GENOMIC DNA]</scope>
    <source>
        <strain evidence="1 2">DSM 24834</strain>
    </source>
</reference>
<evidence type="ECO:0000313" key="2">
    <source>
        <dbReference type="Proteomes" id="UP001646157"/>
    </source>
</evidence>
<sequence length="73" mass="8367">MNMGLLVSEKEFVVGNIGHDCGLPDKVTGEFYPQEQVPHFNVDNKMNPSLFLEQYIKKDKIDFTNPQISFYLG</sequence>
<comment type="caution">
    <text evidence="1">The sequence shown here is derived from an EMBL/GenBank/DDBJ whole genome shotgun (WGS) entry which is preliminary data.</text>
</comment>
<keyword evidence="2" id="KW-1185">Reference proteome</keyword>
<name>A0ABS2N9W8_9BACI</name>
<proteinExistence type="predicted"/>
<evidence type="ECO:0000313" key="1">
    <source>
        <dbReference type="EMBL" id="MBM7584619.1"/>
    </source>
</evidence>
<gene>
    <name evidence="1" type="ORF">JOC86_001156</name>
</gene>
<protein>
    <submittedName>
        <fullName evidence="1">Uncharacterized protein</fullName>
    </submittedName>
</protein>
<dbReference type="Proteomes" id="UP001646157">
    <property type="component" value="Unassembled WGS sequence"/>
</dbReference>
<organism evidence="1 2">
    <name type="scientific">Rossellomorea pakistanensis</name>
    <dbReference type="NCBI Taxonomy" id="992288"/>
    <lineage>
        <taxon>Bacteria</taxon>
        <taxon>Bacillati</taxon>
        <taxon>Bacillota</taxon>
        <taxon>Bacilli</taxon>
        <taxon>Bacillales</taxon>
        <taxon>Bacillaceae</taxon>
        <taxon>Rossellomorea</taxon>
    </lineage>
</organism>